<reference evidence="4 5" key="1">
    <citation type="journal article" date="2016" name="Front. Microbiol.">
        <title>Comparative Genomics Analysis of Streptomyces Species Reveals Their Adaptation to the Marine Environment and Their Diversity at the Genomic Level.</title>
        <authorList>
            <person name="Tian X."/>
            <person name="Zhang Z."/>
            <person name="Yang T."/>
            <person name="Chen M."/>
            <person name="Li J."/>
            <person name="Chen F."/>
            <person name="Yang J."/>
            <person name="Li W."/>
            <person name="Zhang B."/>
            <person name="Zhang Z."/>
            <person name="Wu J."/>
            <person name="Zhang C."/>
            <person name="Long L."/>
            <person name="Xiao J."/>
        </authorList>
    </citation>
    <scope>NUCLEOTIDE SEQUENCE [LARGE SCALE GENOMIC DNA]</scope>
    <source>
        <strain evidence="4 5">SCSIO 10429</strain>
    </source>
</reference>
<evidence type="ECO:0000256" key="2">
    <source>
        <dbReference type="SAM" id="MobiDB-lite"/>
    </source>
</evidence>
<feature type="compositionally biased region" description="Low complexity" evidence="2">
    <location>
        <begin position="106"/>
        <end position="116"/>
    </location>
</feature>
<evidence type="ECO:0000256" key="1">
    <source>
        <dbReference type="ARBA" id="ARBA00022801"/>
    </source>
</evidence>
<dbReference type="InterPro" id="IPR052016">
    <property type="entry name" value="Bact_Sigma-Reg"/>
</dbReference>
<feature type="region of interest" description="Disordered" evidence="2">
    <location>
        <begin position="90"/>
        <end position="118"/>
    </location>
</feature>
<dbReference type="PANTHER" id="PTHR43156:SF2">
    <property type="entry name" value="STAGE II SPORULATION PROTEIN E"/>
    <property type="match status" value="1"/>
</dbReference>
<proteinExistence type="predicted"/>
<dbReference type="EMBL" id="LJGW01000636">
    <property type="protein sequence ID" value="OEV06419.1"/>
    <property type="molecule type" value="Genomic_DNA"/>
</dbReference>
<dbReference type="GO" id="GO:0016791">
    <property type="term" value="F:phosphatase activity"/>
    <property type="evidence" value="ECO:0007669"/>
    <property type="project" value="TreeGrafter"/>
</dbReference>
<dbReference type="SMART" id="SM00331">
    <property type="entry name" value="PP2C_SIG"/>
    <property type="match status" value="1"/>
</dbReference>
<dbReference type="InterPro" id="IPR036457">
    <property type="entry name" value="PPM-type-like_dom_sf"/>
</dbReference>
<dbReference type="InterPro" id="IPR001932">
    <property type="entry name" value="PPM-type_phosphatase-like_dom"/>
</dbReference>
<evidence type="ECO:0000313" key="4">
    <source>
        <dbReference type="EMBL" id="OEV06419.1"/>
    </source>
</evidence>
<dbReference type="PANTHER" id="PTHR43156">
    <property type="entry name" value="STAGE II SPORULATION PROTEIN E-RELATED"/>
    <property type="match status" value="1"/>
</dbReference>
<accession>A0A1E7KR44</accession>
<dbReference type="Gene3D" id="3.60.40.10">
    <property type="entry name" value="PPM-type phosphatase domain"/>
    <property type="match status" value="1"/>
</dbReference>
<gene>
    <name evidence="4" type="ORF">AN218_30545</name>
</gene>
<evidence type="ECO:0000259" key="3">
    <source>
        <dbReference type="SMART" id="SM00331"/>
    </source>
</evidence>
<organism evidence="4 5">
    <name type="scientific">Streptomyces nanshensis</name>
    <dbReference type="NCBI Taxonomy" id="518642"/>
    <lineage>
        <taxon>Bacteria</taxon>
        <taxon>Bacillati</taxon>
        <taxon>Actinomycetota</taxon>
        <taxon>Actinomycetes</taxon>
        <taxon>Kitasatosporales</taxon>
        <taxon>Streptomycetaceae</taxon>
        <taxon>Streptomyces</taxon>
    </lineage>
</organism>
<protein>
    <recommendedName>
        <fullName evidence="3">PPM-type phosphatase domain-containing protein</fullName>
    </recommendedName>
</protein>
<dbReference type="Pfam" id="PF07228">
    <property type="entry name" value="SpoIIE"/>
    <property type="match status" value="1"/>
</dbReference>
<dbReference type="RefSeq" id="WP_070020290.1">
    <property type="nucleotide sequence ID" value="NZ_LJGW01000636.1"/>
</dbReference>
<keyword evidence="1" id="KW-0378">Hydrolase</keyword>
<dbReference type="Proteomes" id="UP000176005">
    <property type="component" value="Unassembled WGS sequence"/>
</dbReference>
<dbReference type="AlphaFoldDB" id="A0A1E7KR44"/>
<sequence>MTAGNSDWLSGLLMAVQAAPPMQSVGVLAGLLRERFSADDIAFLITDHGGNAVVRLTGAPEEAVGGGPETVPLAGTVYERVIVSQQTWVGDSGTDHGDVGDAHGASRGTSRSGGTRVVAPVSDRGDSIGVLEMTLPAPPDAATLELLVEAAHALAYVVIVNRRFTDLFEWGRRTTRLSLASEIQHRLLPDSFTCDAGPFIVAGSLEPAANVGGDTFDYTLNRGGLFMSLTDAMGHDVRAAQLASAVVGSMRNARRAGLGLVDQADAANMAVLEHAAQEHRVVLDESAQIRRSLAEHGAQALVTGQLLTVAFDSGRTAFINAGHVWPLRLREGRVEELQPLVDLPFGISPDTGYRVQSIDLRPGDRLVLLTDGMLEYERDGGNSELRDLVTATRHTHPREAVRALTQSVLERTDHDPRDDATVLCLEWSRPGWVRHGA</sequence>
<dbReference type="SUPFAM" id="SSF81606">
    <property type="entry name" value="PP2C-like"/>
    <property type="match status" value="1"/>
</dbReference>
<dbReference type="PATRIC" id="fig|518642.10.peg.880"/>
<name>A0A1E7KR44_9ACTN</name>
<comment type="caution">
    <text evidence="4">The sequence shown here is derived from an EMBL/GenBank/DDBJ whole genome shotgun (WGS) entry which is preliminary data.</text>
</comment>
<keyword evidence="5" id="KW-1185">Reference proteome</keyword>
<evidence type="ECO:0000313" key="5">
    <source>
        <dbReference type="Proteomes" id="UP000176005"/>
    </source>
</evidence>
<feature type="domain" description="PPM-type phosphatase" evidence="3">
    <location>
        <begin position="196"/>
        <end position="427"/>
    </location>
</feature>